<dbReference type="InterPro" id="IPR020806">
    <property type="entry name" value="PKS_PP-bd"/>
</dbReference>
<evidence type="ECO:0000256" key="5">
    <source>
        <dbReference type="ARBA" id="ARBA00023002"/>
    </source>
</evidence>
<dbReference type="InterPro" id="IPR001227">
    <property type="entry name" value="Ac_transferase_dom_sf"/>
</dbReference>
<dbReference type="PROSITE" id="PS52019">
    <property type="entry name" value="PKS_MFAS_DH"/>
    <property type="match status" value="1"/>
</dbReference>
<dbReference type="InterPro" id="IPR049900">
    <property type="entry name" value="PKS_mFAS_DH"/>
</dbReference>
<dbReference type="Gene3D" id="3.90.180.10">
    <property type="entry name" value="Medium-chain alcohol dehydrogenases, catalytic domain"/>
    <property type="match status" value="1"/>
</dbReference>
<name>A0ABR4KD57_9EURO</name>
<dbReference type="InterPro" id="IPR013154">
    <property type="entry name" value="ADH-like_N"/>
</dbReference>
<dbReference type="InterPro" id="IPR042104">
    <property type="entry name" value="PKS_dehydratase_sf"/>
</dbReference>
<feature type="region of interest" description="N-terminal hotdog fold" evidence="8">
    <location>
        <begin position="923"/>
        <end position="1058"/>
    </location>
</feature>
<dbReference type="SMART" id="SM00827">
    <property type="entry name" value="PKS_AT"/>
    <property type="match status" value="1"/>
</dbReference>
<dbReference type="Proteomes" id="UP001610446">
    <property type="component" value="Unassembled WGS sequence"/>
</dbReference>
<evidence type="ECO:0000313" key="13">
    <source>
        <dbReference type="Proteomes" id="UP001610446"/>
    </source>
</evidence>
<dbReference type="InterPro" id="IPR057326">
    <property type="entry name" value="KR_dom"/>
</dbReference>
<dbReference type="InterPro" id="IPR032821">
    <property type="entry name" value="PKS_assoc"/>
</dbReference>
<dbReference type="InterPro" id="IPR009081">
    <property type="entry name" value="PP-bd_ACP"/>
</dbReference>
<dbReference type="Pfam" id="PF23114">
    <property type="entry name" value="NAD-bd_HRPKS_sdrA"/>
    <property type="match status" value="1"/>
</dbReference>
<evidence type="ECO:0000256" key="1">
    <source>
        <dbReference type="ARBA" id="ARBA00022450"/>
    </source>
</evidence>
<dbReference type="SMART" id="SM00826">
    <property type="entry name" value="PKS_DH"/>
    <property type="match status" value="1"/>
</dbReference>
<dbReference type="SUPFAM" id="SSF55048">
    <property type="entry name" value="Probable ACP-binding domain of malonyl-CoA ACP transacylase"/>
    <property type="match status" value="1"/>
</dbReference>
<dbReference type="Pfam" id="PF08240">
    <property type="entry name" value="ADH_N"/>
    <property type="match status" value="1"/>
</dbReference>
<dbReference type="InterPro" id="IPR006162">
    <property type="entry name" value="Ppantetheine_attach_site"/>
</dbReference>
<dbReference type="Gene3D" id="3.40.366.10">
    <property type="entry name" value="Malonyl-Coenzyme A Acyl Carrier Protein, domain 2"/>
    <property type="match status" value="1"/>
</dbReference>
<feature type="domain" description="PKS/mFAS DH" evidence="11">
    <location>
        <begin position="923"/>
        <end position="1253"/>
    </location>
</feature>
<dbReference type="SUPFAM" id="SSF47336">
    <property type="entry name" value="ACP-like"/>
    <property type="match status" value="1"/>
</dbReference>
<dbReference type="Pfam" id="PF00109">
    <property type="entry name" value="ketoacyl-synt"/>
    <property type="match status" value="1"/>
</dbReference>
<dbReference type="Gene3D" id="3.40.50.150">
    <property type="entry name" value="Vaccinia Virus protein VP39"/>
    <property type="match status" value="1"/>
</dbReference>
<sequence length="2498" mass="269887">MGCRFPGEATSPERLWELCVNAKSAWSEIPPDRWNKDTFYHPDGARTGTTNVRGGHFLKQDIAHFDAPFFNVSAVEAKAMDPQLRLQLEVCYEALESAGIPLEKIAGTKTAVFSGIFTRDYTEAMLRDIETLPSYYVTGTGTAMLANRVSYFFDLKGPSLTVDTGCSTSLVALHLACQSIRSGESEAALVGGSNIILNPDLPIALSNMGFLSPEGKSYAFDHRASGYGRGEGAACIVIKPLDAALRDGDHVFSIIRQTAVNSDGKTDGITQPSAVAHERLIRAAYADAKLDPAQTDYVEAHGTGTQAGDPLELRAVGAVFGKTRSEDSPVFVGSVKTNVGHLEAASGLAGVIKASFALRTGIIPPNINFEKVNAKIPLDEYNIRVPLQPTPWPITGKGPRRASVNSLGYGGTNAHVILEEVNPAHLKKLVKVSSNGHATAESRWRLFTVSAKDEGSLYETMSRVSDFLKREIEQGVAEEELLASLAYTLSQRRSTFRWRQTIAANTVELLIKSLDEARSASTRRADAPRIGFVFTGQGAQWHAMGRELIDAYPVFRQTIQRAEDVLLTQGCPWSLVEELRRDESTTRVNEASVGQPLCTAIQIALVDLLASWNINPTAVTGHSSGEIASAYAAGAWSLEAAMLSSYHRGAMARKSGKLLGMRGGMIAVGLSRSDAEAYIHQLTSGKVVVACVNSPSNVTVSGDIDAIDELQVLLDADGVFARKLKVDTAYHSHHMVLAMEGYLDRLSEMQTNTGPLDEVMFVSSVTGGPVLQAEELDASYSVTNAVQPVLFSDALESLCRGGAPAEEHVDEPFVDILLEIGPHGALASPVRQILQSPTLKQMKIAYASCLMRKQDARESMLSVASSLWTKGYPLDLGAINFPSGTKNFLPLPNLPSYPWSHKTRYWHEPRVNRLQRQREHARHDLLGVLSPGQSPAALTWRHFVRLSDQPWVQDHVVDSNILYPAAGFIGMAIEAVAQVHKDSVETASGYRVHEMKIGKALVVPDTADGVEVQLSFFPRTEQLAKAIHSYDFKILSASDTDEWTEHCTGGISLEGKLATSDTNWKTSQLDSSAAKLFAESDSLCLASVETEPYYESVQKLGISYGETFRNLVNIRHGPQRSLTSIAIRDTAAVMPSRLEQPHVIHPTTLDTVFQSIYPALATDGVQQASIMVPTSVKSLFVVSTTAKGNPSNGATASSTVVQAQDSAYTPVLEIDQLSLSSLGRAAHNPASEDDSCLCFNVTDFAALSETTLDDAELQLAADLQQACFYLITRALDELTPSDIAALDGHRQSMYNWMLEQRSLAERGTHPELDNSSSSWRNATTTEQDALITVVESQSVNGTMSVRVGRALLPILRHEVEPLEIMMEGGLLHTYYENALGMQRVYTHAASILRLYAHKNPGARILEIGGGTGGCTLPALQALTGDDGIARFAHYEFTDAKLANWRGRVGFSRFDVEREPQAQGLPFCGEYDLVIACNVLHATANMERTMGNVRSLLKPGGKVLIVEGTRDTIDISLTFGVLPGWWLGEEEDRNLSPKLGLTAWDELLRRSGFTGQDALLLDAPQEKDHVYSMFLSSLQHESKESSYPPTTIILGQDHPPREWLSRLTLTIEEATGVAPALASLDDAAEQKGRLCIFLAEVETPILADLSEKEYASLRALLTTAKGVLWVGRGGSFESSTPNAAMVNGLMRTLRTENAGIRYASLDLDGAAGPYRDATAALISSIVTRTFDPATDTAGVDLEFSERNGQVYVPRVLPDPSADTALRKTDGQPPAVEDQPFYQEGRPLRLETGTAGLLDTLRFVDDVERNDPLPADFVEVEPKAFGLNFRDVMIAMGQLNETIMGYECSGVISRVGSSVTHLKVGDRVAAMMRGHYANYIRLLGISVSKIPDDMSFEEGATMPMVFSTAYFSLYDTAHLQAGETVLIHAAAGGVGQAAIMLAQLAGAEIFATVGTRDKAQLLTDTYGIPSDHIFSSRNAAFADEIMAATDGKGVDVALNCLSGALLSATWKCMAMFGRFVEIGKRDIEINTRLEMGGFQGNVSFSAIDLTYMGRFRPARLSAILDKCMQLASEGRVRAVQPVTVFPISEIERAFRFMQAGDIVKALPQPPGPLLREDASYIIVGGLGGIGQSLARWMIQQGAKNLIILSRSGDAHPRAEELAVDLDKVGGSVLMPKCDIASPEAVSKAIHDAVASGFPTIRGLIQGAMVLNDCIFEHMTHTQYHAAIRPKVQGTWNLHAALLPRHKLDFFLCLSSAVGVVGNSSQANYGAGSAFLDAFAAYRRAQGLPALSLDLGIIGSVGYVSENDEVRKRLNRMGHDTISEEKMLGLIRVGILAQKEGAAGHHQIVTGLTTREPEAAWIQDAKFALLRQQARSGSSNNSSLQANGASAGSRASLAESLRGVTDLPSAVLVIRDAIIGKLAKNLMVSDADIDPAQPVSACGVDSLVAVELRNWLLAQAGAEVSVIDVLQSKSLLALSENVARRSPVVAKLVSADGVDGK</sequence>
<dbReference type="InterPro" id="IPR036291">
    <property type="entry name" value="NAD(P)-bd_dom_sf"/>
</dbReference>
<feature type="domain" description="Ketosynthase family 3 (KS3)" evidence="10">
    <location>
        <begin position="1"/>
        <end position="420"/>
    </location>
</feature>
<gene>
    <name evidence="12" type="ORF">BJY01DRAFT_261657</name>
</gene>
<dbReference type="Pfam" id="PF02801">
    <property type="entry name" value="Ketoacyl-synt_C"/>
    <property type="match status" value="1"/>
</dbReference>
<dbReference type="EMBL" id="JBFXLU010000038">
    <property type="protein sequence ID" value="KAL2850218.1"/>
    <property type="molecule type" value="Genomic_DNA"/>
</dbReference>
<dbReference type="SMART" id="SM00825">
    <property type="entry name" value="PKS_KS"/>
    <property type="match status" value="1"/>
</dbReference>
<dbReference type="InterPro" id="IPR016035">
    <property type="entry name" value="Acyl_Trfase/lysoPLipase"/>
</dbReference>
<dbReference type="InterPro" id="IPR018201">
    <property type="entry name" value="Ketoacyl_synth_AS"/>
</dbReference>
<dbReference type="Pfam" id="PF21089">
    <property type="entry name" value="PKS_DH_N"/>
    <property type="match status" value="1"/>
</dbReference>
<keyword evidence="5" id="KW-0560">Oxidoreductase</keyword>
<feature type="region of interest" description="C-terminal hotdog fold" evidence="8">
    <location>
        <begin position="1085"/>
        <end position="1253"/>
    </location>
</feature>
<dbReference type="InterPro" id="IPR014043">
    <property type="entry name" value="Acyl_transferase_dom"/>
</dbReference>
<evidence type="ECO:0000256" key="2">
    <source>
        <dbReference type="ARBA" id="ARBA00022553"/>
    </source>
</evidence>
<dbReference type="SMART" id="SM00822">
    <property type="entry name" value="PKS_KR"/>
    <property type="match status" value="1"/>
</dbReference>
<dbReference type="InterPro" id="IPR020807">
    <property type="entry name" value="PKS_DH"/>
</dbReference>
<dbReference type="SMART" id="SM00829">
    <property type="entry name" value="PKS_ER"/>
    <property type="match status" value="1"/>
</dbReference>
<dbReference type="InterPro" id="IPR036736">
    <property type="entry name" value="ACP-like_sf"/>
</dbReference>
<dbReference type="InterPro" id="IPR016036">
    <property type="entry name" value="Malonyl_transacylase_ACP-bd"/>
</dbReference>
<dbReference type="InterPro" id="IPR014031">
    <property type="entry name" value="Ketoacyl_synth_C"/>
</dbReference>
<dbReference type="Gene3D" id="3.10.129.110">
    <property type="entry name" value="Polyketide synthase dehydratase"/>
    <property type="match status" value="1"/>
</dbReference>
<dbReference type="CDD" id="cd05195">
    <property type="entry name" value="enoyl_red"/>
    <property type="match status" value="1"/>
</dbReference>
<feature type="domain" description="Carrier" evidence="9">
    <location>
        <begin position="2406"/>
        <end position="2483"/>
    </location>
</feature>
<organism evidence="12 13">
    <name type="scientific">Aspergillus pseudoustus</name>
    <dbReference type="NCBI Taxonomy" id="1810923"/>
    <lineage>
        <taxon>Eukaryota</taxon>
        <taxon>Fungi</taxon>
        <taxon>Dikarya</taxon>
        <taxon>Ascomycota</taxon>
        <taxon>Pezizomycotina</taxon>
        <taxon>Eurotiomycetes</taxon>
        <taxon>Eurotiomycetidae</taxon>
        <taxon>Eurotiales</taxon>
        <taxon>Aspergillaceae</taxon>
        <taxon>Aspergillus</taxon>
        <taxon>Aspergillus subgen. Nidulantes</taxon>
    </lineage>
</organism>
<keyword evidence="7" id="KW-0012">Acyltransferase</keyword>
<dbReference type="InterPro" id="IPR050091">
    <property type="entry name" value="PKS_NRPS_Biosynth_Enz"/>
</dbReference>
<dbReference type="InterPro" id="IPR011032">
    <property type="entry name" value="GroES-like_sf"/>
</dbReference>
<dbReference type="SUPFAM" id="SSF53335">
    <property type="entry name" value="S-adenosyl-L-methionine-dependent methyltransferases"/>
    <property type="match status" value="1"/>
</dbReference>
<dbReference type="PROSITE" id="PS00606">
    <property type="entry name" value="KS3_1"/>
    <property type="match status" value="1"/>
</dbReference>
<dbReference type="CDD" id="cd02440">
    <property type="entry name" value="AdoMet_MTases"/>
    <property type="match status" value="1"/>
</dbReference>
<dbReference type="SUPFAM" id="SSF53901">
    <property type="entry name" value="Thiolase-like"/>
    <property type="match status" value="1"/>
</dbReference>
<keyword evidence="1" id="KW-0596">Phosphopantetheine</keyword>
<dbReference type="Pfam" id="PF16197">
    <property type="entry name" value="KAsynt_C_assoc"/>
    <property type="match status" value="1"/>
</dbReference>
<keyword evidence="13" id="KW-1185">Reference proteome</keyword>
<feature type="active site" description="Proton donor; for dehydratase activity" evidence="8">
    <location>
        <position position="1150"/>
    </location>
</feature>
<dbReference type="Gene3D" id="1.10.1200.10">
    <property type="entry name" value="ACP-like"/>
    <property type="match status" value="1"/>
</dbReference>
<dbReference type="Gene3D" id="3.40.50.720">
    <property type="entry name" value="NAD(P)-binding Rossmann-like Domain"/>
    <property type="match status" value="3"/>
</dbReference>
<evidence type="ECO:0008006" key="14">
    <source>
        <dbReference type="Google" id="ProtNLM"/>
    </source>
</evidence>
<dbReference type="Pfam" id="PF13489">
    <property type="entry name" value="Methyltransf_23"/>
    <property type="match status" value="1"/>
</dbReference>
<evidence type="ECO:0000259" key="10">
    <source>
        <dbReference type="PROSITE" id="PS52004"/>
    </source>
</evidence>
<evidence type="ECO:0000259" key="11">
    <source>
        <dbReference type="PROSITE" id="PS52019"/>
    </source>
</evidence>
<evidence type="ECO:0000256" key="6">
    <source>
        <dbReference type="ARBA" id="ARBA00023268"/>
    </source>
</evidence>
<evidence type="ECO:0000256" key="4">
    <source>
        <dbReference type="ARBA" id="ARBA00022857"/>
    </source>
</evidence>
<dbReference type="Pfam" id="PF13602">
    <property type="entry name" value="ADH_zinc_N_2"/>
    <property type="match status" value="1"/>
</dbReference>
<dbReference type="InterPro" id="IPR029063">
    <property type="entry name" value="SAM-dependent_MTases_sf"/>
</dbReference>
<dbReference type="PROSITE" id="PS52004">
    <property type="entry name" value="KS3_2"/>
    <property type="match status" value="1"/>
</dbReference>
<proteinExistence type="predicted"/>
<evidence type="ECO:0000259" key="9">
    <source>
        <dbReference type="PROSITE" id="PS50075"/>
    </source>
</evidence>
<evidence type="ECO:0000256" key="7">
    <source>
        <dbReference type="ARBA" id="ARBA00023315"/>
    </source>
</evidence>
<protein>
    <recommendedName>
        <fullName evidence="14">Polyketide synthase</fullName>
    </recommendedName>
</protein>
<dbReference type="PROSITE" id="PS50075">
    <property type="entry name" value="CARRIER"/>
    <property type="match status" value="1"/>
</dbReference>
<dbReference type="InterPro" id="IPR014030">
    <property type="entry name" value="Ketoacyl_synth_N"/>
</dbReference>
<keyword evidence="4" id="KW-0521">NADP</keyword>
<dbReference type="InterPro" id="IPR056501">
    <property type="entry name" value="NAD-bd_HRPKS_sdrA"/>
</dbReference>
<dbReference type="Pfam" id="PF14765">
    <property type="entry name" value="PS-DH"/>
    <property type="match status" value="1"/>
</dbReference>
<dbReference type="InterPro" id="IPR020841">
    <property type="entry name" value="PKS_Beta-ketoAc_synthase_dom"/>
</dbReference>
<dbReference type="InterPro" id="IPR049551">
    <property type="entry name" value="PKS_DH_C"/>
</dbReference>
<dbReference type="InterPro" id="IPR013968">
    <property type="entry name" value="PKS_KR"/>
</dbReference>
<keyword evidence="6" id="KW-0511">Multifunctional enzyme</keyword>
<dbReference type="PANTHER" id="PTHR43775:SF29">
    <property type="entry name" value="ASPERFURANONE POLYKETIDE SYNTHASE AFOG-RELATED"/>
    <property type="match status" value="1"/>
</dbReference>
<reference evidence="12 13" key="1">
    <citation type="submission" date="2024-07" db="EMBL/GenBank/DDBJ databases">
        <title>Section-level genome sequencing and comparative genomics of Aspergillus sections Usti and Cavernicolus.</title>
        <authorList>
            <consortium name="Lawrence Berkeley National Laboratory"/>
            <person name="Nybo J.L."/>
            <person name="Vesth T.C."/>
            <person name="Theobald S."/>
            <person name="Frisvad J.C."/>
            <person name="Larsen T.O."/>
            <person name="Kjaerboelling I."/>
            <person name="Rothschild-Mancinelli K."/>
            <person name="Lyhne E.K."/>
            <person name="Kogle M.E."/>
            <person name="Barry K."/>
            <person name="Clum A."/>
            <person name="Na H."/>
            <person name="Ledsgaard L."/>
            <person name="Lin J."/>
            <person name="Lipzen A."/>
            <person name="Kuo A."/>
            <person name="Riley R."/>
            <person name="Mondo S."/>
            <person name="Labutti K."/>
            <person name="Haridas S."/>
            <person name="Pangalinan J."/>
            <person name="Salamov A.A."/>
            <person name="Simmons B.A."/>
            <person name="Magnuson J.K."/>
            <person name="Chen J."/>
            <person name="Drula E."/>
            <person name="Henrissat B."/>
            <person name="Wiebenga A."/>
            <person name="Lubbers R.J."/>
            <person name="Gomes A.C."/>
            <person name="Makela M.R."/>
            <person name="Stajich J."/>
            <person name="Grigoriev I.V."/>
            <person name="Mortensen U.H."/>
            <person name="De Vries R.P."/>
            <person name="Baker S.E."/>
            <person name="Andersen M.R."/>
        </authorList>
    </citation>
    <scope>NUCLEOTIDE SEQUENCE [LARGE SCALE GENOMIC DNA]</scope>
    <source>
        <strain evidence="12 13">CBS 123904</strain>
    </source>
</reference>
<dbReference type="InterPro" id="IPR016039">
    <property type="entry name" value="Thiolase-like"/>
</dbReference>
<dbReference type="SUPFAM" id="SSF51735">
    <property type="entry name" value="NAD(P)-binding Rossmann-fold domains"/>
    <property type="match status" value="2"/>
</dbReference>
<dbReference type="SMART" id="SM00823">
    <property type="entry name" value="PKS_PP"/>
    <property type="match status" value="1"/>
</dbReference>
<keyword evidence="2" id="KW-0597">Phosphoprotein</keyword>
<dbReference type="Pfam" id="PF00698">
    <property type="entry name" value="Acyl_transf_1"/>
    <property type="match status" value="1"/>
</dbReference>
<keyword evidence="3" id="KW-0808">Transferase</keyword>
<comment type="caution">
    <text evidence="12">The sequence shown here is derived from an EMBL/GenBank/DDBJ whole genome shotgun (WGS) entry which is preliminary data.</text>
</comment>
<evidence type="ECO:0000256" key="3">
    <source>
        <dbReference type="ARBA" id="ARBA00022679"/>
    </source>
</evidence>
<dbReference type="InterPro" id="IPR049552">
    <property type="entry name" value="PKS_DH_N"/>
</dbReference>
<dbReference type="Pfam" id="PF08659">
    <property type="entry name" value="KR"/>
    <property type="match status" value="1"/>
</dbReference>
<dbReference type="InterPro" id="IPR020843">
    <property type="entry name" value="ER"/>
</dbReference>
<dbReference type="Gene3D" id="3.40.47.10">
    <property type="match status" value="1"/>
</dbReference>
<feature type="active site" description="Proton acceptor; for dehydratase activity" evidence="8">
    <location>
        <position position="955"/>
    </location>
</feature>
<dbReference type="PROSITE" id="PS00012">
    <property type="entry name" value="PHOSPHOPANTETHEINE"/>
    <property type="match status" value="1"/>
</dbReference>
<dbReference type="SUPFAM" id="SSF52151">
    <property type="entry name" value="FabD/lysophospholipase-like"/>
    <property type="match status" value="1"/>
</dbReference>
<accession>A0ABR4KD57</accession>
<evidence type="ECO:0000313" key="12">
    <source>
        <dbReference type="EMBL" id="KAL2850218.1"/>
    </source>
</evidence>
<dbReference type="CDD" id="cd00833">
    <property type="entry name" value="PKS"/>
    <property type="match status" value="1"/>
</dbReference>
<dbReference type="PANTHER" id="PTHR43775">
    <property type="entry name" value="FATTY ACID SYNTHASE"/>
    <property type="match status" value="1"/>
</dbReference>
<dbReference type="Pfam" id="PF23297">
    <property type="entry name" value="ACP_SdgA_C"/>
    <property type="match status" value="1"/>
</dbReference>
<dbReference type="SUPFAM" id="SSF50129">
    <property type="entry name" value="GroES-like"/>
    <property type="match status" value="1"/>
</dbReference>
<evidence type="ECO:0000256" key="8">
    <source>
        <dbReference type="PROSITE-ProRule" id="PRU01363"/>
    </source>
</evidence>